<comment type="caution">
    <text evidence="2">The sequence shown here is derived from an EMBL/GenBank/DDBJ whole genome shotgun (WGS) entry which is preliminary data.</text>
</comment>
<keyword evidence="1" id="KW-1133">Transmembrane helix</keyword>
<feature type="transmembrane region" description="Helical" evidence="1">
    <location>
        <begin position="62"/>
        <end position="86"/>
    </location>
</feature>
<sequence>MARSVDFKRLFYEHGMCESVAIIEIPFNHYVAFAAWMFFNISDRGEYWFEDVRIPRDEPIEGYIETAGAVLQMCAATAIPLLAYIVHLQYAMLRTVTYPSMKEPIWLYSIKKEYFWSTSAYYWKSLLISQFLYITIFGTLSIYSARCMWKAFSFGGISQLSKKTRKSHLKIFMALSIQTMIPYAIIIVPYFHTFLLRAGAVKPRKFFCYISGFCLDIIGTFS</sequence>
<feature type="transmembrane region" description="Helical" evidence="1">
    <location>
        <begin position="171"/>
        <end position="191"/>
    </location>
</feature>
<dbReference type="InterPro" id="IPR019422">
    <property type="entry name" value="7TM_GPCR_serpentine_rcpt_Srh"/>
</dbReference>
<protein>
    <submittedName>
        <fullName evidence="2">Uncharacterized protein</fullName>
    </submittedName>
</protein>
<feature type="transmembrane region" description="Helical" evidence="1">
    <location>
        <begin position="20"/>
        <end position="41"/>
    </location>
</feature>
<organism evidence="2 3">
    <name type="scientific">Caenorhabditis auriculariae</name>
    <dbReference type="NCBI Taxonomy" id="2777116"/>
    <lineage>
        <taxon>Eukaryota</taxon>
        <taxon>Metazoa</taxon>
        <taxon>Ecdysozoa</taxon>
        <taxon>Nematoda</taxon>
        <taxon>Chromadorea</taxon>
        <taxon>Rhabditida</taxon>
        <taxon>Rhabditina</taxon>
        <taxon>Rhabditomorpha</taxon>
        <taxon>Rhabditoidea</taxon>
        <taxon>Rhabditidae</taxon>
        <taxon>Peloderinae</taxon>
        <taxon>Caenorhabditis</taxon>
    </lineage>
</organism>
<proteinExistence type="predicted"/>
<keyword evidence="1" id="KW-0472">Membrane</keyword>
<evidence type="ECO:0000313" key="2">
    <source>
        <dbReference type="EMBL" id="CAD6191495.1"/>
    </source>
</evidence>
<evidence type="ECO:0000256" key="1">
    <source>
        <dbReference type="SAM" id="Phobius"/>
    </source>
</evidence>
<gene>
    <name evidence="2" type="ORF">CAUJ_LOCUS7414</name>
</gene>
<keyword evidence="1" id="KW-0812">Transmembrane</keyword>
<dbReference type="Proteomes" id="UP000835052">
    <property type="component" value="Unassembled WGS sequence"/>
</dbReference>
<reference evidence="2" key="1">
    <citation type="submission" date="2020-10" db="EMBL/GenBank/DDBJ databases">
        <authorList>
            <person name="Kikuchi T."/>
        </authorList>
    </citation>
    <scope>NUCLEOTIDE SEQUENCE</scope>
    <source>
        <strain evidence="2">NKZ352</strain>
    </source>
</reference>
<keyword evidence="3" id="KW-1185">Reference proteome</keyword>
<evidence type="ECO:0000313" key="3">
    <source>
        <dbReference type="Proteomes" id="UP000835052"/>
    </source>
</evidence>
<accession>A0A8S1H7R6</accession>
<dbReference type="Pfam" id="PF10318">
    <property type="entry name" value="7TM_GPCR_Srh"/>
    <property type="match status" value="1"/>
</dbReference>
<feature type="transmembrane region" description="Helical" evidence="1">
    <location>
        <begin position="121"/>
        <end position="143"/>
    </location>
</feature>
<dbReference type="AlphaFoldDB" id="A0A8S1H7R6"/>
<name>A0A8S1H7R6_9PELO</name>
<dbReference type="EMBL" id="CAJGYM010000021">
    <property type="protein sequence ID" value="CAD6191495.1"/>
    <property type="molecule type" value="Genomic_DNA"/>
</dbReference>